<feature type="DNA-binding region" description="H-T-H motif" evidence="4">
    <location>
        <begin position="45"/>
        <end position="64"/>
    </location>
</feature>
<protein>
    <submittedName>
        <fullName evidence="7">TetR/AcrR family transcriptional regulator</fullName>
    </submittedName>
</protein>
<evidence type="ECO:0000313" key="7">
    <source>
        <dbReference type="EMBL" id="GAA1083483.1"/>
    </source>
</evidence>
<dbReference type="Gene3D" id="1.10.357.10">
    <property type="entry name" value="Tetracycline Repressor, domain 2"/>
    <property type="match status" value="1"/>
</dbReference>
<evidence type="ECO:0000313" key="8">
    <source>
        <dbReference type="Proteomes" id="UP001499987"/>
    </source>
</evidence>
<dbReference type="InterPro" id="IPR001647">
    <property type="entry name" value="HTH_TetR"/>
</dbReference>
<name>A0ABP4E2G6_9ACTN</name>
<organism evidence="7 8">
    <name type="scientific">Kitasatospora arboriphila</name>
    <dbReference type="NCBI Taxonomy" id="258052"/>
    <lineage>
        <taxon>Bacteria</taxon>
        <taxon>Bacillati</taxon>
        <taxon>Actinomycetota</taxon>
        <taxon>Actinomycetes</taxon>
        <taxon>Kitasatosporales</taxon>
        <taxon>Streptomycetaceae</taxon>
        <taxon>Kitasatospora</taxon>
    </lineage>
</organism>
<gene>
    <name evidence="7" type="ORF">GCM10009663_28540</name>
</gene>
<dbReference type="InterPro" id="IPR050109">
    <property type="entry name" value="HTH-type_TetR-like_transc_reg"/>
</dbReference>
<comment type="caution">
    <text evidence="7">The sequence shown here is derived from an EMBL/GenBank/DDBJ whole genome shotgun (WGS) entry which is preliminary data.</text>
</comment>
<keyword evidence="2 4" id="KW-0238">DNA-binding</keyword>
<reference evidence="8" key="1">
    <citation type="journal article" date="2019" name="Int. J. Syst. Evol. Microbiol.">
        <title>The Global Catalogue of Microorganisms (GCM) 10K type strain sequencing project: providing services to taxonomists for standard genome sequencing and annotation.</title>
        <authorList>
            <consortium name="The Broad Institute Genomics Platform"/>
            <consortium name="The Broad Institute Genome Sequencing Center for Infectious Disease"/>
            <person name="Wu L."/>
            <person name="Ma J."/>
        </authorList>
    </citation>
    <scope>NUCLEOTIDE SEQUENCE [LARGE SCALE GENOMIC DNA]</scope>
    <source>
        <strain evidence="8">JCM 13002</strain>
    </source>
</reference>
<feature type="domain" description="HTH tetR-type" evidence="6">
    <location>
        <begin position="22"/>
        <end position="82"/>
    </location>
</feature>
<dbReference type="InterPro" id="IPR036271">
    <property type="entry name" value="Tet_transcr_reg_TetR-rel_C_sf"/>
</dbReference>
<accession>A0ABP4E2G6</accession>
<evidence type="ECO:0000256" key="3">
    <source>
        <dbReference type="ARBA" id="ARBA00023163"/>
    </source>
</evidence>
<dbReference type="Proteomes" id="UP001499987">
    <property type="component" value="Unassembled WGS sequence"/>
</dbReference>
<dbReference type="SUPFAM" id="SSF46689">
    <property type="entry name" value="Homeodomain-like"/>
    <property type="match status" value="1"/>
</dbReference>
<dbReference type="PANTHER" id="PTHR30055">
    <property type="entry name" value="HTH-TYPE TRANSCRIPTIONAL REGULATOR RUTR"/>
    <property type="match status" value="1"/>
</dbReference>
<dbReference type="InterPro" id="IPR004111">
    <property type="entry name" value="Repressor_TetR_C"/>
</dbReference>
<sequence length="233" mass="25392">MATPERIPVERRRRRPTRSGSLLSAEAITEAALTLIEAPGGNALTVRRLGAALGCDPSAVYRYFPDTDAVLLAVADRLIQDSLEGFAPGGGWREELRDFAQRLHRSMLTHPRLAAVRASRVTTGPAEARAVDLGIGILLRAGFPPDRAVRNYRLFVDTVLAQAAVDAAVLDLDEERREQQGAAWTTHHAGLPAEEYPNLYAVRDHLALMAGALLPEILEMVIDRFAGELEARG</sequence>
<dbReference type="Pfam" id="PF00440">
    <property type="entry name" value="TetR_N"/>
    <property type="match status" value="1"/>
</dbReference>
<dbReference type="InterPro" id="IPR009057">
    <property type="entry name" value="Homeodomain-like_sf"/>
</dbReference>
<keyword evidence="3" id="KW-0804">Transcription</keyword>
<dbReference type="PROSITE" id="PS50977">
    <property type="entry name" value="HTH_TETR_2"/>
    <property type="match status" value="1"/>
</dbReference>
<keyword evidence="1" id="KW-0805">Transcription regulation</keyword>
<feature type="region of interest" description="Disordered" evidence="5">
    <location>
        <begin position="1"/>
        <end position="21"/>
    </location>
</feature>
<evidence type="ECO:0000259" key="6">
    <source>
        <dbReference type="PROSITE" id="PS50977"/>
    </source>
</evidence>
<evidence type="ECO:0000256" key="2">
    <source>
        <dbReference type="ARBA" id="ARBA00023125"/>
    </source>
</evidence>
<dbReference type="SUPFAM" id="SSF48498">
    <property type="entry name" value="Tetracyclin repressor-like, C-terminal domain"/>
    <property type="match status" value="1"/>
</dbReference>
<keyword evidence="8" id="KW-1185">Reference proteome</keyword>
<dbReference type="Gene3D" id="1.10.10.60">
    <property type="entry name" value="Homeodomain-like"/>
    <property type="match status" value="1"/>
</dbReference>
<proteinExistence type="predicted"/>
<dbReference type="EMBL" id="BAAALD010000022">
    <property type="protein sequence ID" value="GAA1083483.1"/>
    <property type="molecule type" value="Genomic_DNA"/>
</dbReference>
<dbReference type="Pfam" id="PF02909">
    <property type="entry name" value="TetR_C_1"/>
    <property type="match status" value="1"/>
</dbReference>
<evidence type="ECO:0000256" key="5">
    <source>
        <dbReference type="SAM" id="MobiDB-lite"/>
    </source>
</evidence>
<dbReference type="PANTHER" id="PTHR30055:SF151">
    <property type="entry name" value="TRANSCRIPTIONAL REGULATORY PROTEIN"/>
    <property type="match status" value="1"/>
</dbReference>
<evidence type="ECO:0000256" key="4">
    <source>
        <dbReference type="PROSITE-ProRule" id="PRU00335"/>
    </source>
</evidence>
<dbReference type="RefSeq" id="WP_344623957.1">
    <property type="nucleotide sequence ID" value="NZ_BAAALD010000022.1"/>
</dbReference>
<evidence type="ECO:0000256" key="1">
    <source>
        <dbReference type="ARBA" id="ARBA00023015"/>
    </source>
</evidence>